<sequence length="296" mass="34610">MFSLKSGEITDKLYVKLTYDFNFMKRSIYIFLILFSIYSCDNSSNDEIETEKKCFITKFNPVVVPLYGQELFTSEFIYNSQNDIIKKLDFDIIQGNVSEPLTTQIKSTTEIIYSTSNLPIKIVEQPNIYNIQLIEYLSYTNGKLVAIDRVTTNIADNLSSKWKYEYSYTDNKITSVIGKHYDSNNILDLNEITTVVYGANDNVLSVTKVSSSVSVPNYISKTITEYGDYDSYKNPFKDLQVPFEDYIFIRYSQNNYTKYSKRHFVNDIPQSYETKTFTYTYNEKNYPKIAEFRCNY</sequence>
<name>A0ABR8ZI54_9FLAO</name>
<reference evidence="1 2" key="1">
    <citation type="submission" date="2020-09" db="EMBL/GenBank/DDBJ databases">
        <title>Genome seq and assembly of Chryseobacterium sp.</title>
        <authorList>
            <person name="Chhetri G."/>
        </authorList>
    </citation>
    <scope>NUCLEOTIDE SEQUENCE [LARGE SCALE GENOMIC DNA]</scope>
    <source>
        <strain evidence="1 2">GCR10</strain>
    </source>
</reference>
<protein>
    <recommendedName>
        <fullName evidence="3">DUF4595 domain-containing protein</fullName>
    </recommendedName>
</protein>
<comment type="caution">
    <text evidence="1">The sequence shown here is derived from an EMBL/GenBank/DDBJ whole genome shotgun (WGS) entry which is preliminary data.</text>
</comment>
<evidence type="ECO:0008006" key="3">
    <source>
        <dbReference type="Google" id="ProtNLM"/>
    </source>
</evidence>
<organism evidence="1 2">
    <name type="scientific">Chryseobacterium caseinilyticum</name>
    <dbReference type="NCBI Taxonomy" id="2771428"/>
    <lineage>
        <taxon>Bacteria</taxon>
        <taxon>Pseudomonadati</taxon>
        <taxon>Bacteroidota</taxon>
        <taxon>Flavobacteriia</taxon>
        <taxon>Flavobacteriales</taxon>
        <taxon>Weeksellaceae</taxon>
        <taxon>Chryseobacterium group</taxon>
        <taxon>Chryseobacterium</taxon>
    </lineage>
</organism>
<gene>
    <name evidence="1" type="ORF">IC610_18885</name>
</gene>
<evidence type="ECO:0000313" key="2">
    <source>
        <dbReference type="Proteomes" id="UP000637299"/>
    </source>
</evidence>
<dbReference type="Proteomes" id="UP000637299">
    <property type="component" value="Unassembled WGS sequence"/>
</dbReference>
<dbReference type="RefSeq" id="WP_191738251.1">
    <property type="nucleotide sequence ID" value="NZ_JACYFS010000009.1"/>
</dbReference>
<evidence type="ECO:0000313" key="1">
    <source>
        <dbReference type="EMBL" id="MBD8084478.1"/>
    </source>
</evidence>
<proteinExistence type="predicted"/>
<keyword evidence="2" id="KW-1185">Reference proteome</keyword>
<accession>A0ABR8ZI54</accession>
<dbReference type="EMBL" id="JACYFS010000009">
    <property type="protein sequence ID" value="MBD8084478.1"/>
    <property type="molecule type" value="Genomic_DNA"/>
</dbReference>